<reference evidence="1 2" key="1">
    <citation type="submission" date="2018-08" db="EMBL/GenBank/DDBJ databases">
        <title>Genomic investigation of the strawberry pathogen Phytophthora fragariae indicates pathogenicity is determined by transcriptional variation in three key races.</title>
        <authorList>
            <person name="Adams T.M."/>
            <person name="Armitage A.D."/>
            <person name="Sobczyk M.K."/>
            <person name="Bates H.J."/>
            <person name="Dunwell J.M."/>
            <person name="Nellist C.F."/>
            <person name="Harrison R.J."/>
        </authorList>
    </citation>
    <scope>NUCLEOTIDE SEQUENCE [LARGE SCALE GENOMIC DNA]</scope>
    <source>
        <strain evidence="1 2">NOV-9</strain>
    </source>
</reference>
<sequence>MRRLQPPIDRLQWVALMTRAFANTACLVLLSLQLRAPSISAVKLAPRTASSVKADQWIGDAT</sequence>
<organism evidence="1 2">
    <name type="scientific">Phytophthora fragariae</name>
    <dbReference type="NCBI Taxonomy" id="53985"/>
    <lineage>
        <taxon>Eukaryota</taxon>
        <taxon>Sar</taxon>
        <taxon>Stramenopiles</taxon>
        <taxon>Oomycota</taxon>
        <taxon>Peronosporomycetes</taxon>
        <taxon>Peronosporales</taxon>
        <taxon>Peronosporaceae</taxon>
        <taxon>Phytophthora</taxon>
    </lineage>
</organism>
<protein>
    <submittedName>
        <fullName evidence="1">Uncharacterized protein</fullName>
    </submittedName>
</protein>
<name>A0A6A3ENX7_9STRA</name>
<evidence type="ECO:0000313" key="1">
    <source>
        <dbReference type="EMBL" id="KAE8935219.1"/>
    </source>
</evidence>
<proteinExistence type="predicted"/>
<accession>A0A6A3ENX7</accession>
<dbReference type="EMBL" id="QXGF01000827">
    <property type="protein sequence ID" value="KAE8935219.1"/>
    <property type="molecule type" value="Genomic_DNA"/>
</dbReference>
<dbReference type="Proteomes" id="UP000429523">
    <property type="component" value="Unassembled WGS sequence"/>
</dbReference>
<evidence type="ECO:0000313" key="2">
    <source>
        <dbReference type="Proteomes" id="UP000429523"/>
    </source>
</evidence>
<gene>
    <name evidence="1" type="ORF">PF009_g14822</name>
</gene>
<comment type="caution">
    <text evidence="1">The sequence shown here is derived from an EMBL/GenBank/DDBJ whole genome shotgun (WGS) entry which is preliminary data.</text>
</comment>
<dbReference type="AlphaFoldDB" id="A0A6A3ENX7"/>